<dbReference type="EMBL" id="SWFT01000105">
    <property type="protein sequence ID" value="KAA8901233.1"/>
    <property type="molecule type" value="Genomic_DNA"/>
</dbReference>
<dbReference type="Proteomes" id="UP000449547">
    <property type="component" value="Unassembled WGS sequence"/>
</dbReference>
<evidence type="ECO:0000256" key="8">
    <source>
        <dbReference type="ARBA" id="ARBA00022723"/>
    </source>
</evidence>
<comment type="cofactor">
    <cofactor evidence="1">
        <name>Zn(2+)</name>
        <dbReference type="ChEBI" id="CHEBI:29105"/>
    </cofactor>
</comment>
<dbReference type="GeneID" id="54782254"/>
<dbReference type="Gene3D" id="3.40.630.10">
    <property type="entry name" value="Zn peptidases"/>
    <property type="match status" value="1"/>
</dbReference>
<keyword evidence="11" id="KW-0832">Ubl conjugation</keyword>
<dbReference type="AlphaFoldDB" id="A0A642ULQ6"/>
<feature type="domain" description="Peptidase M20 dimerisation" evidence="17">
    <location>
        <begin position="257"/>
        <end position="412"/>
    </location>
</feature>
<evidence type="ECO:0000256" key="10">
    <source>
        <dbReference type="ARBA" id="ARBA00022833"/>
    </source>
</evidence>
<keyword evidence="13" id="KW-0472">Membrane</keyword>
<evidence type="ECO:0000256" key="14">
    <source>
        <dbReference type="ARBA" id="ARBA00023180"/>
    </source>
</evidence>
<dbReference type="PANTHER" id="PTHR45962:SF1">
    <property type="entry name" value="N-FATTY-ACYL-AMINO ACID SYNTHASE_HYDROLASE PM20D1"/>
    <property type="match status" value="1"/>
</dbReference>
<keyword evidence="10 16" id="KW-0862">Zinc</keyword>
<accession>A0A642ULQ6</accession>
<dbReference type="InterPro" id="IPR036264">
    <property type="entry name" value="Bact_exopeptidase_dim_dom"/>
</dbReference>
<evidence type="ECO:0000256" key="7">
    <source>
        <dbReference type="ARBA" id="ARBA00022692"/>
    </source>
</evidence>
<evidence type="ECO:0000256" key="2">
    <source>
        <dbReference type="ARBA" id="ARBA00004167"/>
    </source>
</evidence>
<dbReference type="PIRSF" id="PIRSF037217">
    <property type="entry name" value="Carboxypeptidase_S"/>
    <property type="match status" value="1"/>
</dbReference>
<dbReference type="RefSeq" id="XP_034011856.1">
    <property type="nucleotide sequence ID" value="XM_034156384.1"/>
</dbReference>
<feature type="active site" evidence="15">
    <location>
        <position position="140"/>
    </location>
</feature>
<feature type="binding site" evidence="16">
    <location>
        <position position="173"/>
    </location>
    <ligand>
        <name>Zn(2+)</name>
        <dbReference type="ChEBI" id="CHEBI:29105"/>
        <label>1</label>
    </ligand>
</feature>
<dbReference type="SUPFAM" id="SSF53187">
    <property type="entry name" value="Zn-dependent exopeptidases"/>
    <property type="match status" value="1"/>
</dbReference>
<dbReference type="OrthoDB" id="3064516at2759"/>
<keyword evidence="7" id="KW-0812">Transmembrane</keyword>
<dbReference type="OMA" id="LMAGTCK"/>
<evidence type="ECO:0000313" key="19">
    <source>
        <dbReference type="Proteomes" id="UP000449547"/>
    </source>
</evidence>
<dbReference type="GO" id="GO:0051603">
    <property type="term" value="P:proteolysis involved in protein catabolic process"/>
    <property type="evidence" value="ECO:0007669"/>
    <property type="project" value="TreeGrafter"/>
</dbReference>
<feature type="binding site" evidence="16">
    <location>
        <position position="208"/>
    </location>
    <ligand>
        <name>Zn(2+)</name>
        <dbReference type="ChEBI" id="CHEBI:29105"/>
        <label>1</label>
    </ligand>
</feature>
<gene>
    <name evidence="18" type="ORF">DIURU_003603</name>
</gene>
<organism evidence="18 19">
    <name type="scientific">Diutina rugosa</name>
    <name type="common">Yeast</name>
    <name type="synonym">Candida rugosa</name>
    <dbReference type="NCBI Taxonomy" id="5481"/>
    <lineage>
        <taxon>Eukaryota</taxon>
        <taxon>Fungi</taxon>
        <taxon>Dikarya</taxon>
        <taxon>Ascomycota</taxon>
        <taxon>Saccharomycotina</taxon>
        <taxon>Pichiomycetes</taxon>
        <taxon>Debaryomycetaceae</taxon>
        <taxon>Diutina</taxon>
    </lineage>
</organism>
<evidence type="ECO:0000256" key="16">
    <source>
        <dbReference type="PIRSR" id="PIRSR037217-2"/>
    </source>
</evidence>
<feature type="binding site" evidence="16">
    <location>
        <position position="236"/>
    </location>
    <ligand>
        <name>Zn(2+)</name>
        <dbReference type="ChEBI" id="CHEBI:29105"/>
        <label>2</label>
    </ligand>
</feature>
<dbReference type="Pfam" id="PF07687">
    <property type="entry name" value="M20_dimer"/>
    <property type="match status" value="1"/>
</dbReference>
<dbReference type="InterPro" id="IPR002933">
    <property type="entry name" value="Peptidase_M20"/>
</dbReference>
<evidence type="ECO:0000256" key="1">
    <source>
        <dbReference type="ARBA" id="ARBA00001947"/>
    </source>
</evidence>
<dbReference type="PANTHER" id="PTHR45962">
    <property type="entry name" value="N-FATTY-ACYL-AMINO ACID SYNTHASE/HYDROLASE PM20D1"/>
    <property type="match status" value="1"/>
</dbReference>
<dbReference type="Pfam" id="PF01546">
    <property type="entry name" value="Peptidase_M20"/>
    <property type="match status" value="1"/>
</dbReference>
<feature type="binding site" evidence="16">
    <location>
        <position position="516"/>
    </location>
    <ligand>
        <name>Zn(2+)</name>
        <dbReference type="ChEBI" id="CHEBI:29105"/>
        <label>1</label>
    </ligand>
</feature>
<reference evidence="18 19" key="1">
    <citation type="submission" date="2019-07" db="EMBL/GenBank/DDBJ databases">
        <title>Genome assembly of two rare yeast pathogens: Diutina rugosa and Trichomonascus ciferrii.</title>
        <authorList>
            <person name="Mixao V."/>
            <person name="Saus E."/>
            <person name="Hansen A."/>
            <person name="Lass-Flor C."/>
            <person name="Gabaldon T."/>
        </authorList>
    </citation>
    <scope>NUCLEOTIDE SEQUENCE [LARGE SCALE GENOMIC DNA]</scope>
    <source>
        <strain evidence="18 19">CBS 613</strain>
    </source>
</reference>
<evidence type="ECO:0000256" key="12">
    <source>
        <dbReference type="ARBA" id="ARBA00022989"/>
    </source>
</evidence>
<keyword evidence="9" id="KW-0378">Hydrolase</keyword>
<dbReference type="GO" id="GO:0046872">
    <property type="term" value="F:metal ion binding"/>
    <property type="evidence" value="ECO:0007669"/>
    <property type="project" value="UniProtKB-KW"/>
</dbReference>
<proteinExistence type="inferred from homology"/>
<evidence type="ECO:0000256" key="6">
    <source>
        <dbReference type="ARBA" id="ARBA00022670"/>
    </source>
</evidence>
<evidence type="ECO:0000256" key="15">
    <source>
        <dbReference type="PIRSR" id="PIRSR037217-1"/>
    </source>
</evidence>
<dbReference type="FunFam" id="3.40.630.10:FF:000098">
    <property type="entry name" value="Gly-Xaa carboxypeptidase"/>
    <property type="match status" value="1"/>
</dbReference>
<feature type="binding site" evidence="16">
    <location>
        <position position="173"/>
    </location>
    <ligand>
        <name>Zn(2+)</name>
        <dbReference type="ChEBI" id="CHEBI:29105"/>
        <label>2</label>
    </ligand>
</feature>
<sequence length="546" mass="61371">MLVVAVMMFTSNIFGQAKIWFTSTNQPDRCPVFPKVVPSSYAQNDSAVKYIFSDVYRKMSADRLAGAVQVDTTNLDDFLPVAESPETWKHFEKFHVYLRDTFPEVFAKLDVEIVNTYGLVITWKGSKSSLKPLVLMAHQDVVPVAKDTVDDWTYPPFSGHYDGEFIHGRGASDCKNSLIATLESMDMLLSQGWTPKRTVIAAFGFDEETSGEEGAGHISRHLEQKYGQNGIYAIIDEGNGVQTDPMSKMLVGVPATAEKGYADIHVSLTMPGGHSSQPPDHTGIGIMGELAHWIEEDPYPAMLTSKNPFLQQLEYAAVHGKAMPDSLKKTILRSRYDSYANKKLLDHIATIDSVKYLVKTSQAIDIIHGGEKSNSLPEQTQMVINHRIAVESDADEVLNHFVERVKSMAKKHDLSVYVDDKKVASGTRGRFDVKAVEILQPAPRSPTDNEAWKTLFGTVRHVFEDLVFPDLDYPVITVPSIFTGNTDTRHMWRLTDNIYRFSPQYVEDPIKELKIHAVDERMPMDAHLQLVAWYYQYIQNVSEASE</sequence>
<evidence type="ECO:0000256" key="11">
    <source>
        <dbReference type="ARBA" id="ARBA00022843"/>
    </source>
</evidence>
<dbReference type="InterPro" id="IPR017141">
    <property type="entry name" value="Pept_M20_carboxypep"/>
</dbReference>
<evidence type="ECO:0000256" key="13">
    <source>
        <dbReference type="ARBA" id="ARBA00023136"/>
    </source>
</evidence>
<protein>
    <recommendedName>
        <fullName evidence="17">Peptidase M20 dimerisation domain-containing protein</fullName>
    </recommendedName>
</protein>
<evidence type="ECO:0000256" key="5">
    <source>
        <dbReference type="ARBA" id="ARBA00022645"/>
    </source>
</evidence>
<dbReference type="GO" id="GO:0004181">
    <property type="term" value="F:metallocarboxypeptidase activity"/>
    <property type="evidence" value="ECO:0007669"/>
    <property type="project" value="InterPro"/>
</dbReference>
<dbReference type="InterPro" id="IPR047177">
    <property type="entry name" value="Pept_M20A"/>
</dbReference>
<keyword evidence="4" id="KW-1017">Isopeptide bond</keyword>
<dbReference type="VEuPathDB" id="FungiDB:DIURU_003603"/>
<dbReference type="Gene3D" id="1.10.150.900">
    <property type="match status" value="1"/>
</dbReference>
<name>A0A642ULQ6_DIURU</name>
<comment type="caution">
    <text evidence="18">The sequence shown here is derived from an EMBL/GenBank/DDBJ whole genome shotgun (WGS) entry which is preliminary data.</text>
</comment>
<comment type="subcellular location">
    <subcellularLocation>
        <location evidence="2">Membrane</location>
        <topology evidence="2">Single-pass membrane protein</topology>
    </subcellularLocation>
</comment>
<evidence type="ECO:0000256" key="9">
    <source>
        <dbReference type="ARBA" id="ARBA00022801"/>
    </source>
</evidence>
<keyword evidence="6" id="KW-0645">Protease</keyword>
<dbReference type="SUPFAM" id="SSF55031">
    <property type="entry name" value="Bacterial exopeptidase dimerisation domain"/>
    <property type="match status" value="1"/>
</dbReference>
<dbReference type="Gene3D" id="3.30.70.360">
    <property type="match status" value="1"/>
</dbReference>
<keyword evidence="12" id="KW-1133">Transmembrane helix</keyword>
<dbReference type="GO" id="GO:0000328">
    <property type="term" value="C:fungal-type vacuole lumen"/>
    <property type="evidence" value="ECO:0007669"/>
    <property type="project" value="TreeGrafter"/>
</dbReference>
<dbReference type="GO" id="GO:0016020">
    <property type="term" value="C:membrane"/>
    <property type="evidence" value="ECO:0007669"/>
    <property type="project" value="UniProtKB-SubCell"/>
</dbReference>
<keyword evidence="5" id="KW-0121">Carboxypeptidase</keyword>
<feature type="binding site" evidence="16">
    <location>
        <position position="138"/>
    </location>
    <ligand>
        <name>Zn(2+)</name>
        <dbReference type="ChEBI" id="CHEBI:29105"/>
        <label>2</label>
    </ligand>
</feature>
<dbReference type="CDD" id="cd05674">
    <property type="entry name" value="M20_yscS"/>
    <property type="match status" value="1"/>
</dbReference>
<evidence type="ECO:0000259" key="17">
    <source>
        <dbReference type="Pfam" id="PF07687"/>
    </source>
</evidence>
<evidence type="ECO:0000313" key="18">
    <source>
        <dbReference type="EMBL" id="KAA8901233.1"/>
    </source>
</evidence>
<evidence type="ECO:0000256" key="3">
    <source>
        <dbReference type="ARBA" id="ARBA00006247"/>
    </source>
</evidence>
<feature type="active site" description="Proton acceptor" evidence="15">
    <location>
        <position position="207"/>
    </location>
</feature>
<comment type="similarity">
    <text evidence="3">Belongs to the peptidase M20A family.</text>
</comment>
<keyword evidence="19" id="KW-1185">Reference proteome</keyword>
<keyword evidence="8 16" id="KW-0479">Metal-binding</keyword>
<keyword evidence="14" id="KW-0325">Glycoprotein</keyword>
<dbReference type="InterPro" id="IPR011650">
    <property type="entry name" value="Peptidase_M20_dimer"/>
</dbReference>
<evidence type="ECO:0000256" key="4">
    <source>
        <dbReference type="ARBA" id="ARBA00022499"/>
    </source>
</evidence>